<organism evidence="1 2">
    <name type="scientific">Daphnia magna</name>
    <dbReference type="NCBI Taxonomy" id="35525"/>
    <lineage>
        <taxon>Eukaryota</taxon>
        <taxon>Metazoa</taxon>
        <taxon>Ecdysozoa</taxon>
        <taxon>Arthropoda</taxon>
        <taxon>Crustacea</taxon>
        <taxon>Branchiopoda</taxon>
        <taxon>Diplostraca</taxon>
        <taxon>Cladocera</taxon>
        <taxon>Anomopoda</taxon>
        <taxon>Daphniidae</taxon>
        <taxon>Daphnia</taxon>
    </lineage>
</organism>
<gene>
    <name evidence="1" type="ORF">APZ42_022343</name>
</gene>
<evidence type="ECO:0000313" key="1">
    <source>
        <dbReference type="EMBL" id="KZS12249.1"/>
    </source>
</evidence>
<protein>
    <submittedName>
        <fullName evidence="1">Uncharacterized protein</fullName>
    </submittedName>
</protein>
<evidence type="ECO:0000313" key="2">
    <source>
        <dbReference type="Proteomes" id="UP000076858"/>
    </source>
</evidence>
<name>A0A164VET7_9CRUS</name>
<reference evidence="1 2" key="1">
    <citation type="submission" date="2016-03" db="EMBL/GenBank/DDBJ databases">
        <title>EvidentialGene: Evidence-directed Construction of Genes on Genomes.</title>
        <authorList>
            <person name="Gilbert D.G."/>
            <person name="Choi J.-H."/>
            <person name="Mockaitis K."/>
            <person name="Colbourne J."/>
            <person name="Pfrender M."/>
        </authorList>
    </citation>
    <scope>NUCLEOTIDE SEQUENCE [LARGE SCALE GENOMIC DNA]</scope>
    <source>
        <strain evidence="1 2">Xinb3</strain>
        <tissue evidence="1">Complete organism</tissue>
    </source>
</reference>
<dbReference type="Proteomes" id="UP000076858">
    <property type="component" value="Unassembled WGS sequence"/>
</dbReference>
<accession>A0A164VET7</accession>
<dbReference type="AlphaFoldDB" id="A0A164VET7"/>
<keyword evidence="2" id="KW-1185">Reference proteome</keyword>
<sequence length="75" mass="8912">MLIKGLSPNHSFDRNIINICMLPWMAYRARRKEKAAMEESISLLKIEVCDNFNRRRQHKLIGCSFRSGWFSDFFS</sequence>
<proteinExistence type="predicted"/>
<comment type="caution">
    <text evidence="1">The sequence shown here is derived from an EMBL/GenBank/DDBJ whole genome shotgun (WGS) entry which is preliminary data.</text>
</comment>
<dbReference type="EMBL" id="LRGB01001361">
    <property type="protein sequence ID" value="KZS12249.1"/>
    <property type="molecule type" value="Genomic_DNA"/>
</dbReference>